<dbReference type="EMBL" id="CADCTS010000519">
    <property type="protein sequence ID" value="CAA9342492.1"/>
    <property type="molecule type" value="Genomic_DNA"/>
</dbReference>
<sequence length="48" mass="5463">MAPDADGFALELGGTTRTLFTRLRRSRTVRLRLDLAWENSSWQVLLGD</sequence>
<evidence type="ECO:0000313" key="1">
    <source>
        <dbReference type="EMBL" id="CAA9342492.1"/>
    </source>
</evidence>
<gene>
    <name evidence="1" type="ORF">AVDCRST_MAG48-3724</name>
</gene>
<name>A0A6J4LXF0_9ACTN</name>
<reference evidence="1" key="1">
    <citation type="submission" date="2020-02" db="EMBL/GenBank/DDBJ databases">
        <authorList>
            <person name="Meier V. D."/>
        </authorList>
    </citation>
    <scope>NUCLEOTIDE SEQUENCE</scope>
    <source>
        <strain evidence="1">AVDCRST_MAG48</strain>
    </source>
</reference>
<proteinExistence type="predicted"/>
<dbReference type="AlphaFoldDB" id="A0A6J4LXF0"/>
<protein>
    <submittedName>
        <fullName evidence="1">Uncharacterized protein</fullName>
    </submittedName>
</protein>
<feature type="non-terminal residue" evidence="1">
    <location>
        <position position="48"/>
    </location>
</feature>
<accession>A0A6J4LXF0</accession>
<organism evidence="1">
    <name type="scientific">uncultured Friedmanniella sp</name>
    <dbReference type="NCBI Taxonomy" id="335381"/>
    <lineage>
        <taxon>Bacteria</taxon>
        <taxon>Bacillati</taxon>
        <taxon>Actinomycetota</taxon>
        <taxon>Actinomycetes</taxon>
        <taxon>Propionibacteriales</taxon>
        <taxon>Nocardioidaceae</taxon>
        <taxon>Friedmanniella</taxon>
        <taxon>environmental samples</taxon>
    </lineage>
</organism>